<dbReference type="InterPro" id="IPR012223">
    <property type="entry name" value="TEII"/>
</dbReference>
<dbReference type="AlphaFoldDB" id="A0A0M4TL15"/>
<dbReference type="PANTHER" id="PTHR11487">
    <property type="entry name" value="THIOESTERASE"/>
    <property type="match status" value="1"/>
</dbReference>
<evidence type="ECO:0000313" key="3">
    <source>
        <dbReference type="EMBL" id="ALF53786.1"/>
    </source>
</evidence>
<dbReference type="GO" id="GO:0008610">
    <property type="term" value="P:lipid biosynthetic process"/>
    <property type="evidence" value="ECO:0007669"/>
    <property type="project" value="TreeGrafter"/>
</dbReference>
<dbReference type="InterPro" id="IPR001031">
    <property type="entry name" value="Thioesterase"/>
</dbReference>
<dbReference type="PATRIC" id="fig|224013.5.peg.3507"/>
<dbReference type="RefSeq" id="WP_062293713.1">
    <property type="nucleotide sequence ID" value="NZ_CP012036.1"/>
</dbReference>
<name>A0A0M4TL15_9NOSO</name>
<dbReference type="Pfam" id="PF00975">
    <property type="entry name" value="Thioesterase"/>
    <property type="match status" value="1"/>
</dbReference>
<dbReference type="PANTHER" id="PTHR11487:SF0">
    <property type="entry name" value="S-ACYL FATTY ACID SYNTHASE THIOESTERASE, MEDIUM CHAIN"/>
    <property type="match status" value="1"/>
</dbReference>
<keyword evidence="4" id="KW-1185">Reference proteome</keyword>
<sequence length="265" mass="29843">MTNRQIFNSYITCPKPNPQAQLRLFCFPYAGGSSLIFRTWYASLPQNVEVCPIELPGRGKQMKLPAFTQMETLVKAIAPILLPYLDKPFAFFGHSMGALISAALACHLRQEYDKQPSHLFVSASRAPQIPLSKPPIHALPEHEFKQKLRHLNGTPASVLENDELMQLLTPILRADFTLSETYLFTQQPQETLLECPITAFGGLEDQEVSIQELEAWRSLTKNSFQLEVFPGDHFFIHSSPSLLLANITAYFKASDLSLPITINRL</sequence>
<organism evidence="3 4">
    <name type="scientific">Nostoc piscinale CENA21</name>
    <dbReference type="NCBI Taxonomy" id="224013"/>
    <lineage>
        <taxon>Bacteria</taxon>
        <taxon>Bacillati</taxon>
        <taxon>Cyanobacteriota</taxon>
        <taxon>Cyanophyceae</taxon>
        <taxon>Nostocales</taxon>
        <taxon>Nostocaceae</taxon>
        <taxon>Nostoc</taxon>
    </lineage>
</organism>
<reference evidence="3 4" key="2">
    <citation type="journal article" date="2016" name="Genome Announc.">
        <title>Draft Genome Sequence of the N2-Fixing Cyanobacterium Nostoc piscinale CENA21, Isolated from the Brazilian Amazon Floodplain.</title>
        <authorList>
            <person name="Leao T."/>
            <person name="Guimaraes P.I."/>
            <person name="de Melo A.G."/>
            <person name="Ramos R.T."/>
            <person name="Leao P.N."/>
            <person name="Silva A."/>
            <person name="Fiore M.F."/>
            <person name="Schneider M.P."/>
        </authorList>
    </citation>
    <scope>NUCLEOTIDE SEQUENCE [LARGE SCALE GENOMIC DNA]</scope>
    <source>
        <strain evidence="3 4">CENA21</strain>
    </source>
</reference>
<protein>
    <submittedName>
        <fullName evidence="3">Thioesterase</fullName>
    </submittedName>
</protein>
<dbReference type="KEGG" id="npz:ACX27_14530"/>
<dbReference type="OrthoDB" id="2213423at2"/>
<reference evidence="4" key="1">
    <citation type="submission" date="2015-07" db="EMBL/GenBank/DDBJ databases">
        <title>Genome Of Nitrogen-Fixing Cyanobacterium Nostoc piscinale CENA21 From Solimoes/Amazon River Floodplain Sediments And Comparative Genomics To Uncover Biosynthetic Natural Products Potential.</title>
        <authorList>
            <person name="Leao T.F."/>
            <person name="Leao P.N."/>
            <person name="Guimaraes P.I."/>
            <person name="de Melo A.G.C."/>
            <person name="Ramos R.T.J."/>
            <person name="Silva A."/>
            <person name="Fiore M.F."/>
            <person name="Schneider M.P.C."/>
        </authorList>
    </citation>
    <scope>NUCLEOTIDE SEQUENCE [LARGE SCALE GENOMIC DNA]</scope>
    <source>
        <strain evidence="4">CENA21</strain>
    </source>
</reference>
<comment type="similarity">
    <text evidence="1">Belongs to the thioesterase family.</text>
</comment>
<dbReference type="Proteomes" id="UP000062645">
    <property type="component" value="Chromosome"/>
</dbReference>
<dbReference type="Gene3D" id="3.40.50.1820">
    <property type="entry name" value="alpha/beta hydrolase"/>
    <property type="match status" value="1"/>
</dbReference>
<dbReference type="EMBL" id="CP012036">
    <property type="protein sequence ID" value="ALF53786.1"/>
    <property type="molecule type" value="Genomic_DNA"/>
</dbReference>
<evidence type="ECO:0000313" key="4">
    <source>
        <dbReference type="Proteomes" id="UP000062645"/>
    </source>
</evidence>
<feature type="domain" description="Thioesterase" evidence="2">
    <location>
        <begin position="23"/>
        <end position="238"/>
    </location>
</feature>
<gene>
    <name evidence="3" type="ORF">ACX27_14530</name>
</gene>
<dbReference type="InterPro" id="IPR029058">
    <property type="entry name" value="AB_hydrolase_fold"/>
</dbReference>
<dbReference type="STRING" id="224013.ACX27_14530"/>
<dbReference type="SUPFAM" id="SSF53474">
    <property type="entry name" value="alpha/beta-Hydrolases"/>
    <property type="match status" value="1"/>
</dbReference>
<accession>A0A0M4TL15</accession>
<evidence type="ECO:0000259" key="2">
    <source>
        <dbReference type="Pfam" id="PF00975"/>
    </source>
</evidence>
<proteinExistence type="inferred from homology"/>
<evidence type="ECO:0000256" key="1">
    <source>
        <dbReference type="ARBA" id="ARBA00007169"/>
    </source>
</evidence>